<accession>A0A1Q9E0Y4</accession>
<feature type="transmembrane region" description="Helical" evidence="2">
    <location>
        <begin position="430"/>
        <end position="447"/>
    </location>
</feature>
<dbReference type="InterPro" id="IPR018247">
    <property type="entry name" value="EF_Hand_1_Ca_BS"/>
</dbReference>
<dbReference type="InterPro" id="IPR002048">
    <property type="entry name" value="EF_hand_dom"/>
</dbReference>
<dbReference type="OrthoDB" id="186625at2759"/>
<keyword evidence="5" id="KW-1185">Reference proteome</keyword>
<gene>
    <name evidence="4" type="ORF">AK812_SmicGene16189</name>
</gene>
<feature type="transmembrane region" description="Helical" evidence="2">
    <location>
        <begin position="342"/>
        <end position="360"/>
    </location>
</feature>
<organism evidence="4 5">
    <name type="scientific">Symbiodinium microadriaticum</name>
    <name type="common">Dinoflagellate</name>
    <name type="synonym">Zooxanthella microadriatica</name>
    <dbReference type="NCBI Taxonomy" id="2951"/>
    <lineage>
        <taxon>Eukaryota</taxon>
        <taxon>Sar</taxon>
        <taxon>Alveolata</taxon>
        <taxon>Dinophyceae</taxon>
        <taxon>Suessiales</taxon>
        <taxon>Symbiodiniaceae</taxon>
        <taxon>Symbiodinium</taxon>
    </lineage>
</organism>
<dbReference type="Proteomes" id="UP000186817">
    <property type="component" value="Unassembled WGS sequence"/>
</dbReference>
<evidence type="ECO:0000256" key="1">
    <source>
        <dbReference type="ARBA" id="ARBA00022837"/>
    </source>
</evidence>
<dbReference type="PROSITE" id="PS00018">
    <property type="entry name" value="EF_HAND_1"/>
    <property type="match status" value="1"/>
</dbReference>
<dbReference type="EMBL" id="LSRX01000305">
    <property type="protein sequence ID" value="OLQ01090.1"/>
    <property type="molecule type" value="Genomic_DNA"/>
</dbReference>
<name>A0A1Q9E0Y4_SYMMI</name>
<dbReference type="PROSITE" id="PS50222">
    <property type="entry name" value="EF_HAND_2"/>
    <property type="match status" value="1"/>
</dbReference>
<keyword evidence="1" id="KW-0106">Calcium</keyword>
<dbReference type="InterPro" id="IPR011992">
    <property type="entry name" value="EF-hand-dom_pair"/>
</dbReference>
<evidence type="ECO:0000313" key="4">
    <source>
        <dbReference type="EMBL" id="OLQ01090.1"/>
    </source>
</evidence>
<keyword evidence="2" id="KW-0812">Transmembrane</keyword>
<evidence type="ECO:0000259" key="3">
    <source>
        <dbReference type="PROSITE" id="PS50222"/>
    </source>
</evidence>
<keyword evidence="2" id="KW-0472">Membrane</keyword>
<comment type="caution">
    <text evidence="4">The sequence shown here is derived from an EMBL/GenBank/DDBJ whole genome shotgun (WGS) entry which is preliminary data.</text>
</comment>
<dbReference type="GO" id="GO:0005509">
    <property type="term" value="F:calcium ion binding"/>
    <property type="evidence" value="ECO:0007669"/>
    <property type="project" value="InterPro"/>
</dbReference>
<dbReference type="SUPFAM" id="SSF47473">
    <property type="entry name" value="EF-hand"/>
    <property type="match status" value="1"/>
</dbReference>
<protein>
    <recommendedName>
        <fullName evidence="3">EF-hand domain-containing protein</fullName>
    </recommendedName>
</protein>
<feature type="domain" description="EF-hand" evidence="3">
    <location>
        <begin position="119"/>
        <end position="145"/>
    </location>
</feature>
<evidence type="ECO:0000256" key="2">
    <source>
        <dbReference type="SAM" id="Phobius"/>
    </source>
</evidence>
<evidence type="ECO:0000313" key="5">
    <source>
        <dbReference type="Proteomes" id="UP000186817"/>
    </source>
</evidence>
<proteinExistence type="predicted"/>
<dbReference type="AlphaFoldDB" id="A0A1Q9E0Y4"/>
<keyword evidence="2" id="KW-1133">Transmembrane helix</keyword>
<feature type="transmembrane region" description="Helical" evidence="2">
    <location>
        <begin position="610"/>
        <end position="633"/>
    </location>
</feature>
<feature type="transmembrane region" description="Helical" evidence="2">
    <location>
        <begin position="367"/>
        <end position="386"/>
    </location>
</feature>
<feature type="transmembrane region" description="Helical" evidence="2">
    <location>
        <begin position="508"/>
        <end position="528"/>
    </location>
</feature>
<dbReference type="Gene3D" id="1.10.238.10">
    <property type="entry name" value="EF-hand"/>
    <property type="match status" value="1"/>
</dbReference>
<reference evidence="4 5" key="1">
    <citation type="submission" date="2016-02" db="EMBL/GenBank/DDBJ databases">
        <title>Genome analysis of coral dinoflagellate symbionts highlights evolutionary adaptations to a symbiotic lifestyle.</title>
        <authorList>
            <person name="Aranda M."/>
            <person name="Li Y."/>
            <person name="Liew Y.J."/>
            <person name="Baumgarten S."/>
            <person name="Simakov O."/>
            <person name="Wilson M."/>
            <person name="Piel J."/>
            <person name="Ashoor H."/>
            <person name="Bougouffa S."/>
            <person name="Bajic V.B."/>
            <person name="Ryu T."/>
            <person name="Ravasi T."/>
            <person name="Bayer T."/>
            <person name="Micklem G."/>
            <person name="Kim H."/>
            <person name="Bhak J."/>
            <person name="Lajeunesse T.C."/>
            <person name="Voolstra C.R."/>
        </authorList>
    </citation>
    <scope>NUCLEOTIDE SEQUENCE [LARGE SCALE GENOMIC DNA]</scope>
    <source>
        <strain evidence="4 5">CCMP2467</strain>
    </source>
</reference>
<sequence>MVDARAGSTRTWEWWWLGFDQKLPEGPSDDHLSSMYSRAPVERGNSREISSAQPKYKPLQQRSSSIFAQDIDADDLALFEKFRIEEQSDDEEKATLALSSLKDAFRHDEWAISNNIIDFSVYDTDRSGTIDFREFQNIVAEIRWSQAEKWEEKTQELLLQFERTVSTAEYGKESDQKKVDEAFQKLRKQWDSISVDTLHNNLKAIRSFGCSGSELKKYLSCLVAKVPFRNARKELVRRDLWLRRRMSSSHGLHLLESTNGLREVQDLSNPDIFTRIEAFFPYQENRDFHFAVTSIDLPRLHHSQLASFVIAISEAGVESGAYSTLFVSACLSHAWRSVQMDFWVVLFFRVWFLILLMFLAGDARNKLKPAGVTLFLLFVFAVWEAGTHMLEAVSFLRLRPPPPESGRWRMLAAIGFYISQSSWTFHEFAMSFYTLSLIIIGLLYHFRRLMDGALLSATPDTWLYLHPMWTAILIGFKANQLVIQLLAVRSFGQYVVPAYRSIFDRSSLMFMAFVGLNYISSVLAYYAIPVQQFRGHDPDLKGQVYIENIFMTFARMFQLDFGGEADLEQLEGDRKRVVLDSEMASERHASVGAVSLGEQPPWHYGVYTMYAVWSIWITLILLNVFIGLLGTLYSEKNLKRRELFEDFRAVYTFKLLLRRHALEVLGWKVPGVHVEVAPAEEVEHSESRATWIAYDPRIFEDEEHDDSELGILRREILGLRNKVDTLARHLTSKDISSLGGRFQRDASMP</sequence>